<gene>
    <name evidence="3" type="ORF">CEURO_LOCUS15979</name>
</gene>
<comment type="caution">
    <text evidence="3">The sequence shown here is derived from an EMBL/GenBank/DDBJ whole genome shotgun (WGS) entry which is preliminary data.</text>
</comment>
<keyword evidence="1" id="KW-0479">Metal-binding</keyword>
<name>A0A9P0ZHG5_CUSEU</name>
<evidence type="ECO:0000259" key="2">
    <source>
        <dbReference type="PROSITE" id="PS50089"/>
    </source>
</evidence>
<feature type="domain" description="RING-type" evidence="2">
    <location>
        <begin position="201"/>
        <end position="241"/>
    </location>
</feature>
<reference evidence="3" key="1">
    <citation type="submission" date="2022-07" db="EMBL/GenBank/DDBJ databases">
        <authorList>
            <person name="Macas J."/>
            <person name="Novak P."/>
            <person name="Neumann P."/>
        </authorList>
    </citation>
    <scope>NUCLEOTIDE SEQUENCE</scope>
</reference>
<dbReference type="InterPro" id="IPR033276">
    <property type="entry name" value="BB"/>
</dbReference>
<dbReference type="GO" id="GO:0031624">
    <property type="term" value="F:ubiquitin conjugating enzyme binding"/>
    <property type="evidence" value="ECO:0007669"/>
    <property type="project" value="TreeGrafter"/>
</dbReference>
<dbReference type="PANTHER" id="PTHR46400">
    <property type="entry name" value="RING/U-BOX SUPERFAMILY PROTEIN"/>
    <property type="match status" value="1"/>
</dbReference>
<dbReference type="Proteomes" id="UP001152484">
    <property type="component" value="Unassembled WGS sequence"/>
</dbReference>
<dbReference type="GO" id="GO:0008270">
    <property type="term" value="F:zinc ion binding"/>
    <property type="evidence" value="ECO:0007669"/>
    <property type="project" value="UniProtKB-KW"/>
</dbReference>
<accession>A0A9P0ZHG5</accession>
<keyword evidence="4" id="KW-1185">Reference proteome</keyword>
<evidence type="ECO:0000256" key="1">
    <source>
        <dbReference type="PROSITE-ProRule" id="PRU00175"/>
    </source>
</evidence>
<dbReference type="OrthoDB" id="9984778at2759"/>
<dbReference type="AlphaFoldDB" id="A0A9P0ZHG5"/>
<dbReference type="InterPro" id="IPR001841">
    <property type="entry name" value="Znf_RING"/>
</dbReference>
<dbReference type="EMBL" id="CAMAPE010000044">
    <property type="protein sequence ID" value="CAH9102907.1"/>
    <property type="molecule type" value="Genomic_DNA"/>
</dbReference>
<keyword evidence="1" id="KW-0863">Zinc-finger</keyword>
<dbReference type="SMART" id="SM00184">
    <property type="entry name" value="RING"/>
    <property type="match status" value="1"/>
</dbReference>
<evidence type="ECO:0000313" key="3">
    <source>
        <dbReference type="EMBL" id="CAH9102907.1"/>
    </source>
</evidence>
<dbReference type="SUPFAM" id="SSF57850">
    <property type="entry name" value="RING/U-box"/>
    <property type="match status" value="1"/>
</dbReference>
<sequence>MPLQSYSWFKMSWNSEMESQYTDTIMPYNSIGSFMHFFGGVTYDHLNYIFADVPYAQENSSVNTNIYKFELSEPGSFSYYEFSHGGYSENGQFENPLQTVRVNEAVEESAAHMHGRDNSISTSHSNSVECSSGYQNTCDDDEVVWQDNIDPDNMTYEELLELGETVGTQTRGLSQELISLLPVTKFKCGFFSRKRSRKERCVICQMEYKRGDKQINLPCKHVYHTGCGRKWLSINKACPICYSDVVVVNRSA</sequence>
<dbReference type="FunFam" id="3.30.40.10:FF:000226">
    <property type="entry name" value="E3 ubiquitin ligase BIG BROTHER"/>
    <property type="match status" value="1"/>
</dbReference>
<dbReference type="PANTHER" id="PTHR46400:SF5">
    <property type="entry name" value="RING-TYPE DOMAIN-CONTAINING PROTEIN"/>
    <property type="match status" value="1"/>
</dbReference>
<dbReference type="PROSITE" id="PS50089">
    <property type="entry name" value="ZF_RING_2"/>
    <property type="match status" value="1"/>
</dbReference>
<dbReference type="GO" id="GO:0048437">
    <property type="term" value="P:floral organ development"/>
    <property type="evidence" value="ECO:0007669"/>
    <property type="project" value="TreeGrafter"/>
</dbReference>
<keyword evidence="1" id="KW-0862">Zinc</keyword>
<evidence type="ECO:0000313" key="4">
    <source>
        <dbReference type="Proteomes" id="UP001152484"/>
    </source>
</evidence>
<dbReference type="GO" id="GO:0046621">
    <property type="term" value="P:negative regulation of organ growth"/>
    <property type="evidence" value="ECO:0007669"/>
    <property type="project" value="InterPro"/>
</dbReference>
<dbReference type="GO" id="GO:0004842">
    <property type="term" value="F:ubiquitin-protein transferase activity"/>
    <property type="evidence" value="ECO:0007669"/>
    <property type="project" value="InterPro"/>
</dbReference>
<dbReference type="Gene3D" id="3.30.40.10">
    <property type="entry name" value="Zinc/RING finger domain, C3HC4 (zinc finger)"/>
    <property type="match status" value="1"/>
</dbReference>
<dbReference type="GO" id="GO:0016567">
    <property type="term" value="P:protein ubiquitination"/>
    <property type="evidence" value="ECO:0007669"/>
    <property type="project" value="InterPro"/>
</dbReference>
<dbReference type="InterPro" id="IPR013083">
    <property type="entry name" value="Znf_RING/FYVE/PHD"/>
</dbReference>
<dbReference type="Pfam" id="PF13639">
    <property type="entry name" value="zf-RING_2"/>
    <property type="match status" value="1"/>
</dbReference>
<protein>
    <recommendedName>
        <fullName evidence="2">RING-type domain-containing protein</fullName>
    </recommendedName>
</protein>
<proteinExistence type="predicted"/>
<organism evidence="3 4">
    <name type="scientific">Cuscuta europaea</name>
    <name type="common">European dodder</name>
    <dbReference type="NCBI Taxonomy" id="41803"/>
    <lineage>
        <taxon>Eukaryota</taxon>
        <taxon>Viridiplantae</taxon>
        <taxon>Streptophyta</taxon>
        <taxon>Embryophyta</taxon>
        <taxon>Tracheophyta</taxon>
        <taxon>Spermatophyta</taxon>
        <taxon>Magnoliopsida</taxon>
        <taxon>eudicotyledons</taxon>
        <taxon>Gunneridae</taxon>
        <taxon>Pentapetalae</taxon>
        <taxon>asterids</taxon>
        <taxon>lamiids</taxon>
        <taxon>Solanales</taxon>
        <taxon>Convolvulaceae</taxon>
        <taxon>Cuscuteae</taxon>
        <taxon>Cuscuta</taxon>
        <taxon>Cuscuta subgen. Cuscuta</taxon>
    </lineage>
</organism>